<gene>
    <name evidence="1" type="ORF">S06H3_45820</name>
</gene>
<dbReference type="EMBL" id="BARV01028649">
    <property type="protein sequence ID" value="GAI36006.1"/>
    <property type="molecule type" value="Genomic_DNA"/>
</dbReference>
<name>X1P0P5_9ZZZZ</name>
<feature type="non-terminal residue" evidence="1">
    <location>
        <position position="1"/>
    </location>
</feature>
<reference evidence="1" key="1">
    <citation type="journal article" date="2014" name="Front. Microbiol.">
        <title>High frequency of phylogenetically diverse reductive dehalogenase-homologous genes in deep subseafloor sedimentary metagenomes.</title>
        <authorList>
            <person name="Kawai M."/>
            <person name="Futagami T."/>
            <person name="Toyoda A."/>
            <person name="Takaki Y."/>
            <person name="Nishi S."/>
            <person name="Hori S."/>
            <person name="Arai W."/>
            <person name="Tsubouchi T."/>
            <person name="Morono Y."/>
            <person name="Uchiyama I."/>
            <person name="Ito T."/>
            <person name="Fujiyama A."/>
            <person name="Inagaki F."/>
            <person name="Takami H."/>
        </authorList>
    </citation>
    <scope>NUCLEOTIDE SEQUENCE</scope>
    <source>
        <strain evidence="1">Expedition CK06-06</strain>
    </source>
</reference>
<dbReference type="SUPFAM" id="SSF49899">
    <property type="entry name" value="Concanavalin A-like lectins/glucanases"/>
    <property type="match status" value="1"/>
</dbReference>
<dbReference type="AlphaFoldDB" id="X1P0P5"/>
<organism evidence="1">
    <name type="scientific">marine sediment metagenome</name>
    <dbReference type="NCBI Taxonomy" id="412755"/>
    <lineage>
        <taxon>unclassified sequences</taxon>
        <taxon>metagenomes</taxon>
        <taxon>ecological metagenomes</taxon>
    </lineage>
</organism>
<sequence>ANPLGGGGADNPFAGTIDEVMIFDRALTAEEIQATMHSRLTGNEPNLVGYWDFDEGEGQFAYDLTDNGNDGQLGSTAGVDSSDPAWVDSVPPVGICYIVEVDIKPGSCPNPLNLKSEGVLSVAILGSEDFDVTTIDPGSIFLEGVPTIRTNYEVAFWANAKTQLLGLLQEVPADPDTIIVQESTANGVGGAFYETYWQAVERLRNNPEDYAGYIPIFLPWQIFPEYQTSLPSELKGVLNLEPEVDEYFKERMSRGLSFS</sequence>
<accession>X1P0P5</accession>
<proteinExistence type="predicted"/>
<protein>
    <recommendedName>
        <fullName evidence="2">LamG-like jellyroll fold domain-containing protein</fullName>
    </recommendedName>
</protein>
<dbReference type="Gene3D" id="2.60.120.200">
    <property type="match status" value="1"/>
</dbReference>
<evidence type="ECO:0008006" key="2">
    <source>
        <dbReference type="Google" id="ProtNLM"/>
    </source>
</evidence>
<feature type="non-terminal residue" evidence="1">
    <location>
        <position position="259"/>
    </location>
</feature>
<evidence type="ECO:0000313" key="1">
    <source>
        <dbReference type="EMBL" id="GAI36006.1"/>
    </source>
</evidence>
<comment type="caution">
    <text evidence="1">The sequence shown here is derived from an EMBL/GenBank/DDBJ whole genome shotgun (WGS) entry which is preliminary data.</text>
</comment>
<dbReference type="InterPro" id="IPR013320">
    <property type="entry name" value="ConA-like_dom_sf"/>
</dbReference>